<proteinExistence type="predicted"/>
<sequence>MIKLEAEPTDTVTVYMPTSIHSEDEIEEVYERIEEIISAVKAKENLIIMGDWNDVVGEGKDGSCIGQLGLGKQNAIGEKLVEFCDEKRVVIANTPFEQH</sequence>
<dbReference type="SUPFAM" id="SSF56219">
    <property type="entry name" value="DNase I-like"/>
    <property type="match status" value="1"/>
</dbReference>
<organism evidence="1 2">
    <name type="scientific">Ladona fulva</name>
    <name type="common">Scarce chaser dragonfly</name>
    <name type="synonym">Libellula fulva</name>
    <dbReference type="NCBI Taxonomy" id="123851"/>
    <lineage>
        <taxon>Eukaryota</taxon>
        <taxon>Metazoa</taxon>
        <taxon>Ecdysozoa</taxon>
        <taxon>Arthropoda</taxon>
        <taxon>Hexapoda</taxon>
        <taxon>Insecta</taxon>
        <taxon>Pterygota</taxon>
        <taxon>Palaeoptera</taxon>
        <taxon>Odonata</taxon>
        <taxon>Epiprocta</taxon>
        <taxon>Anisoptera</taxon>
        <taxon>Libelluloidea</taxon>
        <taxon>Libellulidae</taxon>
        <taxon>Ladona</taxon>
    </lineage>
</organism>
<protein>
    <recommendedName>
        <fullName evidence="3">Endonuclease/exonuclease/phosphatase domain-containing protein</fullName>
    </recommendedName>
</protein>
<dbReference type="InterPro" id="IPR036691">
    <property type="entry name" value="Endo/exonu/phosph_ase_sf"/>
</dbReference>
<reference evidence="1" key="2">
    <citation type="submission" date="2017-10" db="EMBL/GenBank/DDBJ databases">
        <title>Ladona fulva Genome sequencing and assembly.</title>
        <authorList>
            <person name="Murali S."/>
            <person name="Richards S."/>
            <person name="Bandaranaike D."/>
            <person name="Bellair M."/>
            <person name="Blankenburg K."/>
            <person name="Chao H."/>
            <person name="Dinh H."/>
            <person name="Doddapaneni H."/>
            <person name="Dugan-Rocha S."/>
            <person name="Elkadiri S."/>
            <person name="Gnanaolivu R."/>
            <person name="Hernandez B."/>
            <person name="Skinner E."/>
            <person name="Javaid M."/>
            <person name="Lee S."/>
            <person name="Li M."/>
            <person name="Ming W."/>
            <person name="Munidasa M."/>
            <person name="Muniz J."/>
            <person name="Nguyen L."/>
            <person name="Hughes D."/>
            <person name="Osuji N."/>
            <person name="Pu L.-L."/>
            <person name="Puazo M."/>
            <person name="Qu C."/>
            <person name="Quiroz J."/>
            <person name="Raj R."/>
            <person name="Weissenberger G."/>
            <person name="Xin Y."/>
            <person name="Zou X."/>
            <person name="Han Y."/>
            <person name="Worley K."/>
            <person name="Muzny D."/>
            <person name="Gibbs R."/>
        </authorList>
    </citation>
    <scope>NUCLEOTIDE SEQUENCE</scope>
    <source>
        <strain evidence="1">Sampled in the wild</strain>
    </source>
</reference>
<dbReference type="EMBL" id="KZ308201">
    <property type="protein sequence ID" value="KAG8224577.1"/>
    <property type="molecule type" value="Genomic_DNA"/>
</dbReference>
<evidence type="ECO:0000313" key="2">
    <source>
        <dbReference type="Proteomes" id="UP000792457"/>
    </source>
</evidence>
<gene>
    <name evidence="1" type="ORF">J437_LFUL003096</name>
</gene>
<name>A0A8K0JZ22_LADFU</name>
<dbReference type="Proteomes" id="UP000792457">
    <property type="component" value="Unassembled WGS sequence"/>
</dbReference>
<dbReference type="Gene3D" id="3.60.10.10">
    <property type="entry name" value="Endonuclease/exonuclease/phosphatase"/>
    <property type="match status" value="1"/>
</dbReference>
<dbReference type="AlphaFoldDB" id="A0A8K0JZ22"/>
<keyword evidence="2" id="KW-1185">Reference proteome</keyword>
<accession>A0A8K0JZ22</accession>
<evidence type="ECO:0008006" key="3">
    <source>
        <dbReference type="Google" id="ProtNLM"/>
    </source>
</evidence>
<comment type="caution">
    <text evidence="1">The sequence shown here is derived from an EMBL/GenBank/DDBJ whole genome shotgun (WGS) entry which is preliminary data.</text>
</comment>
<reference evidence="1" key="1">
    <citation type="submission" date="2013-04" db="EMBL/GenBank/DDBJ databases">
        <authorList>
            <person name="Qu J."/>
            <person name="Murali S.C."/>
            <person name="Bandaranaike D."/>
            <person name="Bellair M."/>
            <person name="Blankenburg K."/>
            <person name="Chao H."/>
            <person name="Dinh H."/>
            <person name="Doddapaneni H."/>
            <person name="Downs B."/>
            <person name="Dugan-Rocha S."/>
            <person name="Elkadiri S."/>
            <person name="Gnanaolivu R.D."/>
            <person name="Hernandez B."/>
            <person name="Javaid M."/>
            <person name="Jayaseelan J.C."/>
            <person name="Lee S."/>
            <person name="Li M."/>
            <person name="Ming W."/>
            <person name="Munidasa M."/>
            <person name="Muniz J."/>
            <person name="Nguyen L."/>
            <person name="Ongeri F."/>
            <person name="Osuji N."/>
            <person name="Pu L.-L."/>
            <person name="Puazo M."/>
            <person name="Qu C."/>
            <person name="Quiroz J."/>
            <person name="Raj R."/>
            <person name="Weissenberger G."/>
            <person name="Xin Y."/>
            <person name="Zou X."/>
            <person name="Han Y."/>
            <person name="Richards S."/>
            <person name="Worley K."/>
            <person name="Muzny D."/>
            <person name="Gibbs R."/>
        </authorList>
    </citation>
    <scope>NUCLEOTIDE SEQUENCE</scope>
    <source>
        <strain evidence="1">Sampled in the wild</strain>
    </source>
</reference>
<evidence type="ECO:0000313" key="1">
    <source>
        <dbReference type="EMBL" id="KAG8224577.1"/>
    </source>
</evidence>
<dbReference type="OrthoDB" id="425681at2759"/>